<dbReference type="PANTHER" id="PTHR42937:SF1">
    <property type="entry name" value="DIAMINOPROPIONATE AMMONIA-LYASE"/>
    <property type="match status" value="1"/>
</dbReference>
<dbReference type="NCBIfam" id="NF006058">
    <property type="entry name" value="PRK08206.1"/>
    <property type="match status" value="1"/>
</dbReference>
<evidence type="ECO:0000313" key="3">
    <source>
        <dbReference type="Proteomes" id="UP000053342"/>
    </source>
</evidence>
<dbReference type="Gene3D" id="3.40.50.1100">
    <property type="match status" value="2"/>
</dbReference>
<organism evidence="2 3">
    <name type="scientific">Exophiala oligosperma</name>
    <dbReference type="NCBI Taxonomy" id="215243"/>
    <lineage>
        <taxon>Eukaryota</taxon>
        <taxon>Fungi</taxon>
        <taxon>Dikarya</taxon>
        <taxon>Ascomycota</taxon>
        <taxon>Pezizomycotina</taxon>
        <taxon>Eurotiomycetes</taxon>
        <taxon>Chaetothyriomycetidae</taxon>
        <taxon>Chaetothyriales</taxon>
        <taxon>Herpotrichiellaceae</taxon>
        <taxon>Exophiala</taxon>
    </lineage>
</organism>
<evidence type="ECO:0000313" key="2">
    <source>
        <dbReference type="EMBL" id="KIW37342.1"/>
    </source>
</evidence>
<protein>
    <recommendedName>
        <fullName evidence="1">Tryptophan synthase beta chain-like PALP domain-containing protein</fullName>
    </recommendedName>
</protein>
<accession>A0A0D2BIW4</accession>
<dbReference type="Pfam" id="PF00291">
    <property type="entry name" value="PALP"/>
    <property type="match status" value="1"/>
</dbReference>
<dbReference type="EMBL" id="KN847344">
    <property type="protein sequence ID" value="KIW37342.1"/>
    <property type="molecule type" value="Genomic_DNA"/>
</dbReference>
<name>A0A0D2BIW4_9EURO</name>
<dbReference type="VEuPathDB" id="FungiDB:PV06_10389"/>
<feature type="domain" description="Tryptophan synthase beta chain-like PALP" evidence="1">
    <location>
        <begin position="49"/>
        <end position="369"/>
    </location>
</feature>
<dbReference type="InterPro" id="IPR001926">
    <property type="entry name" value="TrpB-like_PALP"/>
</dbReference>
<dbReference type="GeneID" id="27362463"/>
<dbReference type="SUPFAM" id="SSF53686">
    <property type="entry name" value="Tryptophan synthase beta subunit-like PLP-dependent enzymes"/>
    <property type="match status" value="1"/>
</dbReference>
<dbReference type="STRING" id="215243.A0A0D2BIW4"/>
<dbReference type="AlphaFoldDB" id="A0A0D2BIW4"/>
<dbReference type="PANTHER" id="PTHR42937">
    <property type="match status" value="1"/>
</dbReference>
<dbReference type="HOGENOM" id="CLU_021802_8_4_1"/>
<dbReference type="Proteomes" id="UP000053342">
    <property type="component" value="Unassembled WGS sequence"/>
</dbReference>
<sequence>MHRETFCGRVSKLSAMSASDMYVNSQAQTWNYDYETDVGLAQKFHKRLPGYCPSPLVALDDVAKELGVKAVFVKDESSRLGLPAFKILGASWGTFRALADRTGLPLDASLEDAAKAAQRSRLVLLAATEGNHGRAVARMGKILGIQTQIYMSRYADHETVQKIESEGANVTVISGDYDEAVGKASAESKQNPNHLLIQDNAFEGYEQIPAWIVEGYSTLLVESEQQLASQGLRATLMITPIGVGSLGHAVVAHCKWGGRKIKVLTVEPETAACLNRNLQSQTWETIETSATIMNGMNCGTVSPISWPVFLKGVDASVMISDLECHKAIKYLQAHDVNAGPCGAASLAALRRAKALDPAAIGLDSNAVVVLLSTEGARGYTLPAGASDT</sequence>
<dbReference type="OrthoDB" id="10059875at2759"/>
<evidence type="ECO:0000259" key="1">
    <source>
        <dbReference type="Pfam" id="PF00291"/>
    </source>
</evidence>
<keyword evidence="3" id="KW-1185">Reference proteome</keyword>
<proteinExistence type="predicted"/>
<reference evidence="2 3" key="1">
    <citation type="submission" date="2015-01" db="EMBL/GenBank/DDBJ databases">
        <title>The Genome Sequence of Exophiala oligosperma CBS72588.</title>
        <authorList>
            <consortium name="The Broad Institute Genomics Platform"/>
            <person name="Cuomo C."/>
            <person name="de Hoog S."/>
            <person name="Gorbushina A."/>
            <person name="Stielow B."/>
            <person name="Teixiera M."/>
            <person name="Abouelleil A."/>
            <person name="Chapman S.B."/>
            <person name="Priest M."/>
            <person name="Young S.K."/>
            <person name="Wortman J."/>
            <person name="Nusbaum C."/>
            <person name="Birren B."/>
        </authorList>
    </citation>
    <scope>NUCLEOTIDE SEQUENCE [LARGE SCALE GENOMIC DNA]</scope>
    <source>
        <strain evidence="2 3">CBS 72588</strain>
    </source>
</reference>
<dbReference type="InterPro" id="IPR036052">
    <property type="entry name" value="TrpB-like_PALP_sf"/>
</dbReference>
<gene>
    <name evidence="2" type="ORF">PV06_10389</name>
</gene>
<dbReference type="RefSeq" id="XP_016257558.1">
    <property type="nucleotide sequence ID" value="XM_016411938.1"/>
</dbReference>
<dbReference type="CDD" id="cd00640">
    <property type="entry name" value="Trp-synth-beta_II"/>
    <property type="match status" value="1"/>
</dbReference>